<evidence type="ECO:0000256" key="2">
    <source>
        <dbReference type="ARBA" id="ARBA00022527"/>
    </source>
</evidence>
<feature type="domain" description="Protein kinase" evidence="10">
    <location>
        <begin position="35"/>
        <end position="397"/>
    </location>
</feature>
<evidence type="ECO:0000256" key="7">
    <source>
        <dbReference type="ARBA" id="ARBA00047899"/>
    </source>
</evidence>
<evidence type="ECO:0000259" key="10">
    <source>
        <dbReference type="PROSITE" id="PS50011"/>
    </source>
</evidence>
<feature type="binding site" evidence="9">
    <location>
        <position position="66"/>
    </location>
    <ligand>
        <name>ATP</name>
        <dbReference type="ChEBI" id="CHEBI:30616"/>
    </ligand>
</feature>
<dbReference type="InterPro" id="IPR011009">
    <property type="entry name" value="Kinase-like_dom_sf"/>
</dbReference>
<dbReference type="PANTHER" id="PTHR47634:SF9">
    <property type="entry name" value="PROTEIN KINASE DOMAIN-CONTAINING PROTEIN-RELATED"/>
    <property type="match status" value="1"/>
</dbReference>
<evidence type="ECO:0000313" key="11">
    <source>
        <dbReference type="EMBL" id="KAF9480970.1"/>
    </source>
</evidence>
<gene>
    <name evidence="11" type="ORF">BDN70DRAFT_876988</name>
</gene>
<evidence type="ECO:0000256" key="5">
    <source>
        <dbReference type="ARBA" id="ARBA00022777"/>
    </source>
</evidence>
<sequence length="404" mass="46015">MWEVEDVHRYTTGGLHPIRIGDVLSSSRESSPQQYRILNKLGHGSFATVWLAEMLNAPSRQYVALKVCAADADPCHETDILRRIPEIEETRNVLRLRDSFSVEGPNGIHTVLVHDVLGNILDLILLDPDGQYAKQMSSMCRQVACGLAALHRRGIVHGDIHIMNVGIALPTLEKHPLEDIKGFFGRPDCTVIRSQEHPTERPESLPPYLVSSISPVHYMMKMDAVFRETFLQLQIMDLGNAIICDEQERPYCTPINGCAPELVFQKIVNSESVRPSPTKECDIWSFACLIYRLVFSSSLFYLCGYNDVMLHSMAMICGEVPLEWKDYWDSNEFLSQKNISQETADAEWQLRREHVVKCTRKHSEAEVDQIISLLRSMLKLDPKQRPSIEEVLQHEWFKSSLALA</sequence>
<keyword evidence="12" id="KW-1185">Reference proteome</keyword>
<dbReference type="EC" id="2.7.11.1" evidence="1"/>
<evidence type="ECO:0000256" key="4">
    <source>
        <dbReference type="ARBA" id="ARBA00022741"/>
    </source>
</evidence>
<dbReference type="PROSITE" id="PS50011">
    <property type="entry name" value="PROTEIN_KINASE_DOM"/>
    <property type="match status" value="1"/>
</dbReference>
<keyword evidence="4 9" id="KW-0547">Nucleotide-binding</keyword>
<proteinExistence type="predicted"/>
<comment type="catalytic activity">
    <reaction evidence="7">
        <text>L-threonyl-[protein] + ATP = O-phospho-L-threonyl-[protein] + ADP + H(+)</text>
        <dbReference type="Rhea" id="RHEA:46608"/>
        <dbReference type="Rhea" id="RHEA-COMP:11060"/>
        <dbReference type="Rhea" id="RHEA-COMP:11605"/>
        <dbReference type="ChEBI" id="CHEBI:15378"/>
        <dbReference type="ChEBI" id="CHEBI:30013"/>
        <dbReference type="ChEBI" id="CHEBI:30616"/>
        <dbReference type="ChEBI" id="CHEBI:61977"/>
        <dbReference type="ChEBI" id="CHEBI:456216"/>
        <dbReference type="EC" id="2.7.11.1"/>
    </reaction>
</comment>
<evidence type="ECO:0000256" key="3">
    <source>
        <dbReference type="ARBA" id="ARBA00022679"/>
    </source>
</evidence>
<dbReference type="Gene3D" id="3.30.200.20">
    <property type="entry name" value="Phosphorylase Kinase, domain 1"/>
    <property type="match status" value="1"/>
</dbReference>
<dbReference type="Pfam" id="PF07714">
    <property type="entry name" value="PK_Tyr_Ser-Thr"/>
    <property type="match status" value="1"/>
</dbReference>
<keyword evidence="2" id="KW-0723">Serine/threonine-protein kinase</keyword>
<dbReference type="AlphaFoldDB" id="A0A9P6D2B6"/>
<evidence type="ECO:0000256" key="8">
    <source>
        <dbReference type="ARBA" id="ARBA00048679"/>
    </source>
</evidence>
<dbReference type="SMART" id="SM00220">
    <property type="entry name" value="S_TKc"/>
    <property type="match status" value="1"/>
</dbReference>
<keyword evidence="3" id="KW-0808">Transferase</keyword>
<evidence type="ECO:0000256" key="9">
    <source>
        <dbReference type="PROSITE-ProRule" id="PRU10141"/>
    </source>
</evidence>
<dbReference type="Pfam" id="PF00069">
    <property type="entry name" value="Pkinase"/>
    <property type="match status" value="1"/>
</dbReference>
<organism evidence="11 12">
    <name type="scientific">Pholiota conissans</name>
    <dbReference type="NCBI Taxonomy" id="109636"/>
    <lineage>
        <taxon>Eukaryota</taxon>
        <taxon>Fungi</taxon>
        <taxon>Dikarya</taxon>
        <taxon>Basidiomycota</taxon>
        <taxon>Agaricomycotina</taxon>
        <taxon>Agaricomycetes</taxon>
        <taxon>Agaricomycetidae</taxon>
        <taxon>Agaricales</taxon>
        <taxon>Agaricineae</taxon>
        <taxon>Strophariaceae</taxon>
        <taxon>Pholiota</taxon>
    </lineage>
</organism>
<dbReference type="GO" id="GO:0050684">
    <property type="term" value="P:regulation of mRNA processing"/>
    <property type="evidence" value="ECO:0007669"/>
    <property type="project" value="TreeGrafter"/>
</dbReference>
<dbReference type="Proteomes" id="UP000807469">
    <property type="component" value="Unassembled WGS sequence"/>
</dbReference>
<evidence type="ECO:0000256" key="6">
    <source>
        <dbReference type="ARBA" id="ARBA00022840"/>
    </source>
</evidence>
<dbReference type="SUPFAM" id="SSF56112">
    <property type="entry name" value="Protein kinase-like (PK-like)"/>
    <property type="match status" value="1"/>
</dbReference>
<dbReference type="EMBL" id="MU155186">
    <property type="protein sequence ID" value="KAF9480970.1"/>
    <property type="molecule type" value="Genomic_DNA"/>
</dbReference>
<accession>A0A9P6D2B6</accession>
<protein>
    <recommendedName>
        <fullName evidence="1">non-specific serine/threonine protein kinase</fullName>
        <ecNumber evidence="1">2.7.11.1</ecNumber>
    </recommendedName>
</protein>
<comment type="caution">
    <text evidence="11">The sequence shown here is derived from an EMBL/GenBank/DDBJ whole genome shotgun (WGS) entry which is preliminary data.</text>
</comment>
<keyword evidence="6 9" id="KW-0067">ATP-binding</keyword>
<dbReference type="Gene3D" id="1.10.510.10">
    <property type="entry name" value="Transferase(Phosphotransferase) domain 1"/>
    <property type="match status" value="1"/>
</dbReference>
<dbReference type="InterPro" id="IPR017441">
    <property type="entry name" value="Protein_kinase_ATP_BS"/>
</dbReference>
<reference evidence="11" key="1">
    <citation type="submission" date="2020-11" db="EMBL/GenBank/DDBJ databases">
        <authorList>
            <consortium name="DOE Joint Genome Institute"/>
            <person name="Ahrendt S."/>
            <person name="Riley R."/>
            <person name="Andreopoulos W."/>
            <person name="Labutti K."/>
            <person name="Pangilinan J."/>
            <person name="Ruiz-Duenas F.J."/>
            <person name="Barrasa J.M."/>
            <person name="Sanchez-Garcia M."/>
            <person name="Camarero S."/>
            <person name="Miyauchi S."/>
            <person name="Serrano A."/>
            <person name="Linde D."/>
            <person name="Babiker R."/>
            <person name="Drula E."/>
            <person name="Ayuso-Fernandez I."/>
            <person name="Pacheco R."/>
            <person name="Padilla G."/>
            <person name="Ferreira P."/>
            <person name="Barriuso J."/>
            <person name="Kellner H."/>
            <person name="Castanera R."/>
            <person name="Alfaro M."/>
            <person name="Ramirez L."/>
            <person name="Pisabarro A.G."/>
            <person name="Kuo A."/>
            <person name="Tritt A."/>
            <person name="Lipzen A."/>
            <person name="He G."/>
            <person name="Yan M."/>
            <person name="Ng V."/>
            <person name="Cullen D."/>
            <person name="Martin F."/>
            <person name="Rosso M.-N."/>
            <person name="Henrissat B."/>
            <person name="Hibbett D."/>
            <person name="Martinez A.T."/>
            <person name="Grigoriev I.V."/>
        </authorList>
    </citation>
    <scope>NUCLEOTIDE SEQUENCE</scope>
    <source>
        <strain evidence="11">CIRM-BRFM 674</strain>
    </source>
</reference>
<dbReference type="GO" id="GO:0004674">
    <property type="term" value="F:protein serine/threonine kinase activity"/>
    <property type="evidence" value="ECO:0007669"/>
    <property type="project" value="UniProtKB-KW"/>
</dbReference>
<keyword evidence="5 11" id="KW-0418">Kinase</keyword>
<evidence type="ECO:0000313" key="12">
    <source>
        <dbReference type="Proteomes" id="UP000807469"/>
    </source>
</evidence>
<dbReference type="GO" id="GO:0005524">
    <property type="term" value="F:ATP binding"/>
    <property type="evidence" value="ECO:0007669"/>
    <property type="project" value="UniProtKB-UniRule"/>
</dbReference>
<dbReference type="PROSITE" id="PS00107">
    <property type="entry name" value="PROTEIN_KINASE_ATP"/>
    <property type="match status" value="1"/>
</dbReference>
<dbReference type="OrthoDB" id="5979581at2759"/>
<evidence type="ECO:0000256" key="1">
    <source>
        <dbReference type="ARBA" id="ARBA00012513"/>
    </source>
</evidence>
<dbReference type="InterPro" id="IPR001245">
    <property type="entry name" value="Ser-Thr/Tyr_kinase_cat_dom"/>
</dbReference>
<dbReference type="InterPro" id="IPR051334">
    <property type="entry name" value="SRPK"/>
</dbReference>
<name>A0A9P6D2B6_9AGAR</name>
<dbReference type="GO" id="GO:0000245">
    <property type="term" value="P:spliceosomal complex assembly"/>
    <property type="evidence" value="ECO:0007669"/>
    <property type="project" value="TreeGrafter"/>
</dbReference>
<dbReference type="PANTHER" id="PTHR47634">
    <property type="entry name" value="PROTEIN KINASE DOMAIN-CONTAINING PROTEIN-RELATED"/>
    <property type="match status" value="1"/>
</dbReference>
<dbReference type="InterPro" id="IPR000719">
    <property type="entry name" value="Prot_kinase_dom"/>
</dbReference>
<comment type="catalytic activity">
    <reaction evidence="8">
        <text>L-seryl-[protein] + ATP = O-phospho-L-seryl-[protein] + ADP + H(+)</text>
        <dbReference type="Rhea" id="RHEA:17989"/>
        <dbReference type="Rhea" id="RHEA-COMP:9863"/>
        <dbReference type="Rhea" id="RHEA-COMP:11604"/>
        <dbReference type="ChEBI" id="CHEBI:15378"/>
        <dbReference type="ChEBI" id="CHEBI:29999"/>
        <dbReference type="ChEBI" id="CHEBI:30616"/>
        <dbReference type="ChEBI" id="CHEBI:83421"/>
        <dbReference type="ChEBI" id="CHEBI:456216"/>
        <dbReference type="EC" id="2.7.11.1"/>
    </reaction>
</comment>